<gene>
    <name evidence="2" type="ORF">PCOR1329_LOCUS71468</name>
</gene>
<comment type="caution">
    <text evidence="2">The sequence shown here is derived from an EMBL/GenBank/DDBJ whole genome shotgun (WGS) entry which is preliminary data.</text>
</comment>
<protein>
    <submittedName>
        <fullName evidence="2">Uncharacterized protein</fullName>
    </submittedName>
</protein>
<reference evidence="2" key="1">
    <citation type="submission" date="2023-10" db="EMBL/GenBank/DDBJ databases">
        <authorList>
            <person name="Chen Y."/>
            <person name="Shah S."/>
            <person name="Dougan E. K."/>
            <person name="Thang M."/>
            <person name="Chan C."/>
        </authorList>
    </citation>
    <scope>NUCLEOTIDE SEQUENCE [LARGE SCALE GENOMIC DNA]</scope>
</reference>
<sequence length="274" mass="30250">MTKVIALSLLMLPSCIVARRGANMALDLNVEKAPEHDAKCNQYVPGTHAWKLGWLFGGLEHCRCEDESAIIANERGSVQWQDSYLDDKMNSFDYAKKNLFRDSKCMPRAERVYREALADIRKAIGYAATSKLVFLDISYNAQALASFANAFRGESRKTLTRSAFLGRFDCSERALRVPELDDACADSMVTIKKYQTEAASCLEAMHALEHAREFIDGAAFTQAATLVSEAAKIMREKDSRTDAALIGKASEASAALLGIVQGLLPRVEEVIPPF</sequence>
<evidence type="ECO:0000313" key="3">
    <source>
        <dbReference type="Proteomes" id="UP001189429"/>
    </source>
</evidence>
<accession>A0ABN9WX94</accession>
<keyword evidence="3" id="KW-1185">Reference proteome</keyword>
<name>A0ABN9WX94_9DINO</name>
<evidence type="ECO:0000313" key="2">
    <source>
        <dbReference type="EMBL" id="CAK0891535.1"/>
    </source>
</evidence>
<dbReference type="Proteomes" id="UP001189429">
    <property type="component" value="Unassembled WGS sequence"/>
</dbReference>
<dbReference type="EMBL" id="CAUYUJ010019493">
    <property type="protein sequence ID" value="CAK0891535.1"/>
    <property type="molecule type" value="Genomic_DNA"/>
</dbReference>
<feature type="chain" id="PRO_5047361636" evidence="1">
    <location>
        <begin position="19"/>
        <end position="274"/>
    </location>
</feature>
<organism evidence="2 3">
    <name type="scientific">Prorocentrum cordatum</name>
    <dbReference type="NCBI Taxonomy" id="2364126"/>
    <lineage>
        <taxon>Eukaryota</taxon>
        <taxon>Sar</taxon>
        <taxon>Alveolata</taxon>
        <taxon>Dinophyceae</taxon>
        <taxon>Prorocentrales</taxon>
        <taxon>Prorocentraceae</taxon>
        <taxon>Prorocentrum</taxon>
    </lineage>
</organism>
<evidence type="ECO:0000256" key="1">
    <source>
        <dbReference type="SAM" id="SignalP"/>
    </source>
</evidence>
<proteinExistence type="predicted"/>
<keyword evidence="1" id="KW-0732">Signal</keyword>
<feature type="signal peptide" evidence="1">
    <location>
        <begin position="1"/>
        <end position="18"/>
    </location>
</feature>